<proteinExistence type="predicted"/>
<dbReference type="AlphaFoldDB" id="A0A448X8R0"/>
<evidence type="ECO:0000313" key="3">
    <source>
        <dbReference type="Proteomes" id="UP000784294"/>
    </source>
</evidence>
<name>A0A448X8R0_9PLAT</name>
<protein>
    <submittedName>
        <fullName evidence="2">Uncharacterized protein</fullName>
    </submittedName>
</protein>
<reference evidence="2" key="1">
    <citation type="submission" date="2018-11" db="EMBL/GenBank/DDBJ databases">
        <authorList>
            <consortium name="Pathogen Informatics"/>
        </authorList>
    </citation>
    <scope>NUCLEOTIDE SEQUENCE</scope>
</reference>
<dbReference type="EMBL" id="CAAALY010117351">
    <property type="protein sequence ID" value="VEL30965.1"/>
    <property type="molecule type" value="Genomic_DNA"/>
</dbReference>
<evidence type="ECO:0000313" key="2">
    <source>
        <dbReference type="EMBL" id="VEL30965.1"/>
    </source>
</evidence>
<feature type="compositionally biased region" description="Basic and acidic residues" evidence="1">
    <location>
        <begin position="27"/>
        <end position="36"/>
    </location>
</feature>
<gene>
    <name evidence="2" type="ORF">PXEA_LOCUS24405</name>
</gene>
<comment type="caution">
    <text evidence="2">The sequence shown here is derived from an EMBL/GenBank/DDBJ whole genome shotgun (WGS) entry which is preliminary data.</text>
</comment>
<organism evidence="2 3">
    <name type="scientific">Protopolystoma xenopodis</name>
    <dbReference type="NCBI Taxonomy" id="117903"/>
    <lineage>
        <taxon>Eukaryota</taxon>
        <taxon>Metazoa</taxon>
        <taxon>Spiralia</taxon>
        <taxon>Lophotrochozoa</taxon>
        <taxon>Platyhelminthes</taxon>
        <taxon>Monogenea</taxon>
        <taxon>Polyopisthocotylea</taxon>
        <taxon>Polystomatidea</taxon>
        <taxon>Polystomatidae</taxon>
        <taxon>Protopolystoma</taxon>
    </lineage>
</organism>
<sequence>MRTTYNERSRTSPANRSDCCGRASGHAGRDKKAQPRRVQEAAVVRARGKLLCQLPWHHLARRLDSCVISSPSSDDLHPRLWLPGGQRCDAFWPVSRSTSLGVCVRLPTPEACPVVTSRRCPADGVLSKVCLEGESDGDDVGLCAASVEIPETG</sequence>
<keyword evidence="3" id="KW-1185">Reference proteome</keyword>
<evidence type="ECO:0000256" key="1">
    <source>
        <dbReference type="SAM" id="MobiDB-lite"/>
    </source>
</evidence>
<accession>A0A448X8R0</accession>
<feature type="compositionally biased region" description="Basic and acidic residues" evidence="1">
    <location>
        <begin position="1"/>
        <end position="10"/>
    </location>
</feature>
<feature type="region of interest" description="Disordered" evidence="1">
    <location>
        <begin position="1"/>
        <end position="36"/>
    </location>
</feature>
<dbReference type="Proteomes" id="UP000784294">
    <property type="component" value="Unassembled WGS sequence"/>
</dbReference>